<sequence>MSWKASFQQGVSNFKRDNYLESLACFDEAISLGCDTFIVYDSRAAVHEKLGNYKAALIDAKKVVDTAPDRWQGYVRSARLFHVLQKDEATLKMIDLALERIKADDTYRRKELDALKSQAVDALNAADERRRARIAKTAYHIGKLPVEILVEVFSIVVAADHAQILKLSRICKHWRGIAIETPSLWNTLVVSKNRPKRKIQLWVQRAHKHISVLSFHRNILEIDWPSILEELIPLSWYSLRSLTVSGRLFSQIYDLLHRLSRTDIISRLKHLDVADTDFTKISSSFEDYHLESLKISGLTPAMDELWTRVHRLKTMNIEYAGWLDISPAVLANPSLESLILNTLIPPRSNVVNDRVQRPNLRCMKLNNIPAPVSEVTRSFVAPNLQILHLFSVDLSPDGLLEFARAPPLALRELRLGSCNPSINSLKIILAGAPLLETLQISGVHGVVNDMLYFISGTNPNDNHQDVCPLLKHVDLSNCADLLTGSVYSLVKTRLRSDQLVIGDECQPGCRAEIESLKLDGCHNIEGEMLPWFREKVKVFSCVYMSKKEANRKR</sequence>
<name>A0A1J8QWT5_9AGAM</name>
<dbReference type="SUPFAM" id="SSF48452">
    <property type="entry name" value="TPR-like"/>
    <property type="match status" value="1"/>
</dbReference>
<dbReference type="Gene3D" id="1.25.40.10">
    <property type="entry name" value="Tetratricopeptide repeat domain"/>
    <property type="match status" value="1"/>
</dbReference>
<dbReference type="OrthoDB" id="2423701at2759"/>
<comment type="caution">
    <text evidence="2">The sequence shown here is derived from an EMBL/GenBank/DDBJ whole genome shotgun (WGS) entry which is preliminary data.</text>
</comment>
<keyword evidence="3" id="KW-1185">Reference proteome</keyword>
<accession>A0A1J8QWT5</accession>
<dbReference type="Pfam" id="PF12937">
    <property type="entry name" value="F-box-like"/>
    <property type="match status" value="1"/>
</dbReference>
<reference evidence="2 3" key="1">
    <citation type="submission" date="2016-03" db="EMBL/GenBank/DDBJ databases">
        <title>Comparative genomics of the ectomycorrhizal sister species Rhizopogon vinicolor and Rhizopogon vesiculosus (Basidiomycota: Boletales) reveals a divergence of the mating type B locus.</title>
        <authorList>
            <person name="Mujic A.B."/>
            <person name="Kuo A."/>
            <person name="Tritt A."/>
            <person name="Lipzen A."/>
            <person name="Chen C."/>
            <person name="Johnson J."/>
            <person name="Sharma A."/>
            <person name="Barry K."/>
            <person name="Grigoriev I.V."/>
            <person name="Spatafora J.W."/>
        </authorList>
    </citation>
    <scope>NUCLEOTIDE SEQUENCE [LARGE SCALE GENOMIC DNA]</scope>
    <source>
        <strain evidence="2 3">AM-OR11-056</strain>
    </source>
</reference>
<proteinExistence type="predicted"/>
<dbReference type="GO" id="GO:0031146">
    <property type="term" value="P:SCF-dependent proteasomal ubiquitin-dependent protein catabolic process"/>
    <property type="evidence" value="ECO:0007669"/>
    <property type="project" value="TreeGrafter"/>
</dbReference>
<dbReference type="InterPro" id="IPR011990">
    <property type="entry name" value="TPR-like_helical_dom_sf"/>
</dbReference>
<dbReference type="Proteomes" id="UP000183567">
    <property type="component" value="Unassembled WGS sequence"/>
</dbReference>
<dbReference type="InterPro" id="IPR036047">
    <property type="entry name" value="F-box-like_dom_sf"/>
</dbReference>
<dbReference type="PROSITE" id="PS50181">
    <property type="entry name" value="FBOX"/>
    <property type="match status" value="1"/>
</dbReference>
<dbReference type="EMBL" id="LVVM01001801">
    <property type="protein sequence ID" value="OJA17841.1"/>
    <property type="molecule type" value="Genomic_DNA"/>
</dbReference>
<gene>
    <name evidence="2" type="ORF">AZE42_03332</name>
</gene>
<protein>
    <recommendedName>
        <fullName evidence="1">F-box domain-containing protein</fullName>
    </recommendedName>
</protein>
<dbReference type="InterPro" id="IPR001810">
    <property type="entry name" value="F-box_dom"/>
</dbReference>
<dbReference type="Gene3D" id="1.20.1280.50">
    <property type="match status" value="1"/>
</dbReference>
<evidence type="ECO:0000259" key="1">
    <source>
        <dbReference type="PROSITE" id="PS50181"/>
    </source>
</evidence>
<dbReference type="InterPro" id="IPR032675">
    <property type="entry name" value="LRR_dom_sf"/>
</dbReference>
<organism evidence="2 3">
    <name type="scientific">Rhizopogon vesiculosus</name>
    <dbReference type="NCBI Taxonomy" id="180088"/>
    <lineage>
        <taxon>Eukaryota</taxon>
        <taxon>Fungi</taxon>
        <taxon>Dikarya</taxon>
        <taxon>Basidiomycota</taxon>
        <taxon>Agaricomycotina</taxon>
        <taxon>Agaricomycetes</taxon>
        <taxon>Agaricomycetidae</taxon>
        <taxon>Boletales</taxon>
        <taxon>Suillineae</taxon>
        <taxon>Rhizopogonaceae</taxon>
        <taxon>Rhizopogon</taxon>
    </lineage>
</organism>
<dbReference type="SUPFAM" id="SSF81383">
    <property type="entry name" value="F-box domain"/>
    <property type="match status" value="1"/>
</dbReference>
<dbReference type="STRING" id="180088.A0A1J8QWT5"/>
<evidence type="ECO:0000313" key="3">
    <source>
        <dbReference type="Proteomes" id="UP000183567"/>
    </source>
</evidence>
<dbReference type="SUPFAM" id="SSF52047">
    <property type="entry name" value="RNI-like"/>
    <property type="match status" value="1"/>
</dbReference>
<evidence type="ECO:0000313" key="2">
    <source>
        <dbReference type="EMBL" id="OJA17841.1"/>
    </source>
</evidence>
<feature type="domain" description="F-box" evidence="1">
    <location>
        <begin position="138"/>
        <end position="188"/>
    </location>
</feature>
<dbReference type="InterPro" id="IPR019734">
    <property type="entry name" value="TPR_rpt"/>
</dbReference>
<dbReference type="GO" id="GO:0019005">
    <property type="term" value="C:SCF ubiquitin ligase complex"/>
    <property type="evidence" value="ECO:0007669"/>
    <property type="project" value="TreeGrafter"/>
</dbReference>
<dbReference type="SMART" id="SM00028">
    <property type="entry name" value="TPR"/>
    <property type="match status" value="2"/>
</dbReference>
<dbReference type="AlphaFoldDB" id="A0A1J8QWT5"/>
<dbReference type="Gene3D" id="3.80.10.10">
    <property type="entry name" value="Ribonuclease Inhibitor"/>
    <property type="match status" value="2"/>
</dbReference>
<dbReference type="PANTHER" id="PTHR13318">
    <property type="entry name" value="PARTNER OF PAIRED, ISOFORM B-RELATED"/>
    <property type="match status" value="1"/>
</dbReference>